<keyword evidence="1" id="KW-0472">Membrane</keyword>
<dbReference type="OrthoDB" id="1264366at2759"/>
<protein>
    <recommendedName>
        <fullName evidence="2">BURP domain-containing protein</fullName>
    </recommendedName>
</protein>
<keyword evidence="1" id="KW-0812">Transmembrane</keyword>
<feature type="non-terminal residue" evidence="3">
    <location>
        <position position="1"/>
    </location>
</feature>
<organism evidence="3 4">
    <name type="scientific">Eragrostis curvula</name>
    <name type="common">weeping love grass</name>
    <dbReference type="NCBI Taxonomy" id="38414"/>
    <lineage>
        <taxon>Eukaryota</taxon>
        <taxon>Viridiplantae</taxon>
        <taxon>Streptophyta</taxon>
        <taxon>Embryophyta</taxon>
        <taxon>Tracheophyta</taxon>
        <taxon>Spermatophyta</taxon>
        <taxon>Magnoliopsida</taxon>
        <taxon>Liliopsida</taxon>
        <taxon>Poales</taxon>
        <taxon>Poaceae</taxon>
        <taxon>PACMAD clade</taxon>
        <taxon>Chloridoideae</taxon>
        <taxon>Eragrostideae</taxon>
        <taxon>Eragrostidinae</taxon>
        <taxon>Eragrostis</taxon>
    </lineage>
</organism>
<name>A0A5J9SQ20_9POAL</name>
<dbReference type="AlphaFoldDB" id="A0A5J9SQ20"/>
<feature type="transmembrane region" description="Helical" evidence="1">
    <location>
        <begin position="76"/>
        <end position="96"/>
    </location>
</feature>
<dbReference type="EMBL" id="RWGY01000499">
    <property type="protein sequence ID" value="TVU01061.1"/>
    <property type="molecule type" value="Genomic_DNA"/>
</dbReference>
<proteinExistence type="predicted"/>
<dbReference type="Pfam" id="PF03181">
    <property type="entry name" value="BURP"/>
    <property type="match status" value="1"/>
</dbReference>
<dbReference type="PANTHER" id="PTHR31236:SF24">
    <property type="entry name" value="BURP DOMAIN PROTEIN RD22"/>
    <property type="match status" value="1"/>
</dbReference>
<comment type="caution">
    <text evidence="3">The sequence shown here is derived from an EMBL/GenBank/DDBJ whole genome shotgun (WGS) entry which is preliminary data.</text>
</comment>
<evidence type="ECO:0000259" key="2">
    <source>
        <dbReference type="PROSITE" id="PS51277"/>
    </source>
</evidence>
<keyword evidence="4" id="KW-1185">Reference proteome</keyword>
<dbReference type="Gramene" id="TVU01061">
    <property type="protein sequence ID" value="TVU01061"/>
    <property type="gene ID" value="EJB05_53494"/>
</dbReference>
<evidence type="ECO:0000313" key="3">
    <source>
        <dbReference type="EMBL" id="TVU01061.1"/>
    </source>
</evidence>
<dbReference type="InterPro" id="IPR044816">
    <property type="entry name" value="BURP"/>
</dbReference>
<dbReference type="PROSITE" id="PS51277">
    <property type="entry name" value="BURP"/>
    <property type="match status" value="1"/>
</dbReference>
<evidence type="ECO:0000313" key="4">
    <source>
        <dbReference type="Proteomes" id="UP000324897"/>
    </source>
</evidence>
<dbReference type="Proteomes" id="UP000324897">
    <property type="component" value="Unassembled WGS sequence"/>
</dbReference>
<dbReference type="InterPro" id="IPR004873">
    <property type="entry name" value="BURP_dom"/>
</dbReference>
<sequence>MQFPYAVYLCHIAHQSGYRAYKVSLTALRDGSALSMSAFCHLDTAGWNPAHPAFEVLHTKPGGTPVCHFMPYGNMVLYQLSIVILLAGCSIGAYLVSDWHTTNLKGAKVMHWS</sequence>
<gene>
    <name evidence="3" type="ORF">EJB05_53494</name>
</gene>
<keyword evidence="1" id="KW-1133">Transmembrane helix</keyword>
<accession>A0A5J9SQ20</accession>
<feature type="domain" description="BURP" evidence="2">
    <location>
        <begin position="1"/>
        <end position="80"/>
    </location>
</feature>
<dbReference type="PANTHER" id="PTHR31236">
    <property type="entry name" value="BURP DOMAIN PROTEIN USPL1-LIKE"/>
    <property type="match status" value="1"/>
</dbReference>
<evidence type="ECO:0000256" key="1">
    <source>
        <dbReference type="SAM" id="Phobius"/>
    </source>
</evidence>
<reference evidence="3 4" key="1">
    <citation type="journal article" date="2019" name="Sci. Rep.">
        <title>A high-quality genome of Eragrostis curvula grass provides insights into Poaceae evolution and supports new strategies to enhance forage quality.</title>
        <authorList>
            <person name="Carballo J."/>
            <person name="Santos B.A.C.M."/>
            <person name="Zappacosta D."/>
            <person name="Garbus I."/>
            <person name="Selva J.P."/>
            <person name="Gallo C.A."/>
            <person name="Diaz A."/>
            <person name="Albertini E."/>
            <person name="Caccamo M."/>
            <person name="Echenique V."/>
        </authorList>
    </citation>
    <scope>NUCLEOTIDE SEQUENCE [LARGE SCALE GENOMIC DNA]</scope>
    <source>
        <strain evidence="4">cv. Victoria</strain>
        <tissue evidence="3">Leaf</tissue>
    </source>
</reference>